<accession>A0ACB7EKN3</accession>
<gene>
    <name evidence="1" type="ORF">GBF38_015336</name>
</gene>
<dbReference type="Proteomes" id="UP000805704">
    <property type="component" value="Chromosome 5"/>
</dbReference>
<name>A0ACB7EKN3_NIBAL</name>
<evidence type="ECO:0000313" key="1">
    <source>
        <dbReference type="EMBL" id="KAG8002768.1"/>
    </source>
</evidence>
<dbReference type="EMBL" id="CM024793">
    <property type="protein sequence ID" value="KAG8002768.1"/>
    <property type="molecule type" value="Genomic_DNA"/>
</dbReference>
<keyword evidence="2" id="KW-1185">Reference proteome</keyword>
<organism evidence="1 2">
    <name type="scientific">Nibea albiflora</name>
    <name type="common">Yellow drum</name>
    <name type="synonym">Corvina albiflora</name>
    <dbReference type="NCBI Taxonomy" id="240163"/>
    <lineage>
        <taxon>Eukaryota</taxon>
        <taxon>Metazoa</taxon>
        <taxon>Chordata</taxon>
        <taxon>Craniata</taxon>
        <taxon>Vertebrata</taxon>
        <taxon>Euteleostomi</taxon>
        <taxon>Actinopterygii</taxon>
        <taxon>Neopterygii</taxon>
        <taxon>Teleostei</taxon>
        <taxon>Neoteleostei</taxon>
        <taxon>Acanthomorphata</taxon>
        <taxon>Eupercaria</taxon>
        <taxon>Sciaenidae</taxon>
        <taxon>Nibea</taxon>
    </lineage>
</organism>
<comment type="caution">
    <text evidence="1">The sequence shown here is derived from an EMBL/GenBank/DDBJ whole genome shotgun (WGS) entry which is preliminary data.</text>
</comment>
<protein>
    <submittedName>
        <fullName evidence="1">Uncharacterized protein</fullName>
    </submittedName>
</protein>
<reference evidence="1" key="1">
    <citation type="submission" date="2020-04" db="EMBL/GenBank/DDBJ databases">
        <title>A chromosome-scale assembly and high-density genetic map of the yellow drum (Nibea albiflora) genome.</title>
        <authorList>
            <person name="Xu D."/>
            <person name="Zhang W."/>
            <person name="Chen R."/>
            <person name="Tan P."/>
            <person name="Wang L."/>
            <person name="Song H."/>
            <person name="Tian L."/>
            <person name="Zhu Q."/>
            <person name="Wang B."/>
        </authorList>
    </citation>
    <scope>NUCLEOTIDE SEQUENCE</scope>
    <source>
        <strain evidence="1">ZJHYS-2018</strain>
    </source>
</reference>
<sequence length="333" mass="35942">MAEPRFNNPYFWPPPPSMPGQQPLLVPTSSPDGSAQHGMSVQKQQQVPGHHPQPQGSGQPDIALHARPASSAGPDGNMDDKSAVKAKGLWEDWHMRQLGEQAGRINHRSGLAPSSRPDSHSTSEALTPTTPTSSSHNRLGGAPSVNIISGLASGPGMDHMKAGGLAGLLGPPPKAPRGRKKIKAENSTGPLLVVPYPILADQGCVTIAPKEGKTYRIHTGDRPYKCAHPGCEKAFTQLSNLQSHQRQHNKDKPYKCPNCYRAYSDSASLQIHLSAHAIKNAKAYCCSMCGRAYTSETYLMKHMSKHTVVEHLVSHQSPQRTESPSIPIRISLI</sequence>
<evidence type="ECO:0000313" key="2">
    <source>
        <dbReference type="Proteomes" id="UP000805704"/>
    </source>
</evidence>
<proteinExistence type="predicted"/>